<organism evidence="2 3">
    <name type="scientific">Pacificibacter marinus</name>
    <dbReference type="NCBI Taxonomy" id="658057"/>
    <lineage>
        <taxon>Bacteria</taxon>
        <taxon>Pseudomonadati</taxon>
        <taxon>Pseudomonadota</taxon>
        <taxon>Alphaproteobacteria</taxon>
        <taxon>Rhodobacterales</taxon>
        <taxon>Roseobacteraceae</taxon>
        <taxon>Pacificibacter</taxon>
    </lineage>
</organism>
<dbReference type="AlphaFoldDB" id="A0A1Y5T0W2"/>
<keyword evidence="1" id="KW-0812">Transmembrane</keyword>
<feature type="transmembrane region" description="Helical" evidence="1">
    <location>
        <begin position="34"/>
        <end position="53"/>
    </location>
</feature>
<dbReference type="NCBIfam" id="NF033773">
    <property type="entry name" value="tellur_TrgA"/>
    <property type="match status" value="1"/>
</dbReference>
<accession>A0A1Y5T0W2</accession>
<gene>
    <name evidence="2" type="ORF">PAM7971_02722</name>
</gene>
<protein>
    <recommendedName>
        <fullName evidence="4">Tellurium resistance protein</fullName>
    </recommendedName>
</protein>
<dbReference type="RefSeq" id="WP_085849837.1">
    <property type="nucleotide sequence ID" value="NZ_FNZV01000009.1"/>
</dbReference>
<reference evidence="2 3" key="1">
    <citation type="submission" date="2017-03" db="EMBL/GenBank/DDBJ databases">
        <authorList>
            <person name="Afonso C.L."/>
            <person name="Miller P.J."/>
            <person name="Scott M.A."/>
            <person name="Spackman E."/>
            <person name="Goraichik I."/>
            <person name="Dimitrov K.M."/>
            <person name="Suarez D.L."/>
            <person name="Swayne D.E."/>
        </authorList>
    </citation>
    <scope>NUCLEOTIDE SEQUENCE [LARGE SCALE GENOMIC DNA]</scope>
    <source>
        <strain evidence="2 3">CECT 7971</strain>
    </source>
</reference>
<keyword evidence="3" id="KW-1185">Reference proteome</keyword>
<sequence length="146" mass="16134">MPTASKLAAFLWYALVAWFSAQLLLNYLPLGVQTGYFTTICAVFGGFIGWTFAGARAGDTMSAAYGYGLTTVILIVLCCVFYFSVEEMLHRSLRNRYGGLLDALTGCVSLMEQNFVLLFKYDVVIVLIFGGMFGGFLVEKVARKWS</sequence>
<keyword evidence="1" id="KW-0472">Membrane</keyword>
<evidence type="ECO:0000313" key="3">
    <source>
        <dbReference type="Proteomes" id="UP000193307"/>
    </source>
</evidence>
<evidence type="ECO:0000313" key="2">
    <source>
        <dbReference type="EMBL" id="SLN53437.1"/>
    </source>
</evidence>
<dbReference type="EMBL" id="FWFW01000009">
    <property type="protein sequence ID" value="SLN53437.1"/>
    <property type="molecule type" value="Genomic_DNA"/>
</dbReference>
<keyword evidence="1" id="KW-1133">Transmembrane helix</keyword>
<dbReference type="InterPro" id="IPR047784">
    <property type="entry name" value="TrgA"/>
</dbReference>
<dbReference type="Proteomes" id="UP000193307">
    <property type="component" value="Unassembled WGS sequence"/>
</dbReference>
<feature type="transmembrane region" description="Helical" evidence="1">
    <location>
        <begin position="7"/>
        <end position="28"/>
    </location>
</feature>
<feature type="transmembrane region" description="Helical" evidence="1">
    <location>
        <begin position="65"/>
        <end position="85"/>
    </location>
</feature>
<name>A0A1Y5T0W2_9RHOB</name>
<proteinExistence type="predicted"/>
<feature type="transmembrane region" description="Helical" evidence="1">
    <location>
        <begin position="118"/>
        <end position="138"/>
    </location>
</feature>
<dbReference type="STRING" id="658057.SAMN04488032_10932"/>
<evidence type="ECO:0000256" key="1">
    <source>
        <dbReference type="SAM" id="Phobius"/>
    </source>
</evidence>
<dbReference type="OrthoDB" id="7869508at2"/>
<evidence type="ECO:0008006" key="4">
    <source>
        <dbReference type="Google" id="ProtNLM"/>
    </source>
</evidence>